<evidence type="ECO:0000256" key="7">
    <source>
        <dbReference type="ARBA" id="ARBA00023180"/>
    </source>
</evidence>
<evidence type="ECO:0000256" key="2">
    <source>
        <dbReference type="ARBA" id="ARBA00022475"/>
    </source>
</evidence>
<feature type="transmembrane region" description="Helical" evidence="8">
    <location>
        <begin position="148"/>
        <end position="168"/>
    </location>
</feature>
<dbReference type="GO" id="GO:0005886">
    <property type="term" value="C:plasma membrane"/>
    <property type="evidence" value="ECO:0007669"/>
    <property type="project" value="UniProtKB-SubCell"/>
</dbReference>
<sequence>MNTIHESKLPENCEYCERIFCHCEQILNSNPWQADWVHFDLKYDLHRRDILGFKKYLRVHFKEQMRHRTYDFATPNVISEGSIAWSMSKYFFQINSHCKHCNVPTVFFDQVNPFEDFLPLRKDSLIFISCYGLQTSLTYRIYTSPFELSLWLLIVLFAILTGISLFWFSNLRLEQMFPVFTLPFTTLLEMVDLTEQDIPKTRKLKTVMTTWFLASVVLSNAYKGILTSDLTAFKPTKGLDSFNDLGQADLIVEVKDRCFSIIANQMPEDQVDIVTYLEDQQETKLSNSTEIKKLLAYRNDSARDGTVRAGMTSPNWIFSVCSTVASAFFTYTRQELYERFRVENKIRRGVESQNQSDGLPNISLEHMKKVIDVSSRLIYPETPNTMENIALSCDRIAYLDFESRILNFQVPPSKRLQLLKKPLVMGTDKLFTKDVSWVIHHDGGLTTFLRVVFQAGIFGWVESRINALQQTGSELKFWQNIPRGAQQLEVNSNFTLTLFHMYSFLLGICFISILVEILSLHIGDCYKHPSY</sequence>
<keyword evidence="6" id="KW-0675">Receptor</keyword>
<organism evidence="9 10">
    <name type="scientific">Allacma fusca</name>
    <dbReference type="NCBI Taxonomy" id="39272"/>
    <lineage>
        <taxon>Eukaryota</taxon>
        <taxon>Metazoa</taxon>
        <taxon>Ecdysozoa</taxon>
        <taxon>Arthropoda</taxon>
        <taxon>Hexapoda</taxon>
        <taxon>Collembola</taxon>
        <taxon>Symphypleona</taxon>
        <taxon>Sminthuridae</taxon>
        <taxon>Allacma</taxon>
    </lineage>
</organism>
<dbReference type="PANTHER" id="PTHR42643">
    <property type="entry name" value="IONOTROPIC RECEPTOR 20A-RELATED"/>
    <property type="match status" value="1"/>
</dbReference>
<evidence type="ECO:0000256" key="6">
    <source>
        <dbReference type="ARBA" id="ARBA00023170"/>
    </source>
</evidence>
<protein>
    <submittedName>
        <fullName evidence="9">Uncharacterized protein</fullName>
    </submittedName>
</protein>
<gene>
    <name evidence="9" type="ORF">AFUS01_LOCUS33725</name>
</gene>
<evidence type="ECO:0000256" key="8">
    <source>
        <dbReference type="SAM" id="Phobius"/>
    </source>
</evidence>
<evidence type="ECO:0000256" key="1">
    <source>
        <dbReference type="ARBA" id="ARBA00004651"/>
    </source>
</evidence>
<proteinExistence type="predicted"/>
<evidence type="ECO:0000256" key="4">
    <source>
        <dbReference type="ARBA" id="ARBA00022989"/>
    </source>
</evidence>
<dbReference type="Proteomes" id="UP000708208">
    <property type="component" value="Unassembled WGS sequence"/>
</dbReference>
<dbReference type="OrthoDB" id="8299140at2759"/>
<reference evidence="9" key="1">
    <citation type="submission" date="2021-06" db="EMBL/GenBank/DDBJ databases">
        <authorList>
            <person name="Hodson N. C."/>
            <person name="Mongue J. A."/>
            <person name="Jaron S. K."/>
        </authorList>
    </citation>
    <scope>NUCLEOTIDE SEQUENCE</scope>
</reference>
<evidence type="ECO:0000256" key="3">
    <source>
        <dbReference type="ARBA" id="ARBA00022692"/>
    </source>
</evidence>
<evidence type="ECO:0000313" key="9">
    <source>
        <dbReference type="EMBL" id="CAG7823512.1"/>
    </source>
</evidence>
<keyword evidence="2" id="KW-1003">Cell membrane</keyword>
<dbReference type="AlphaFoldDB" id="A0A8J2PCD7"/>
<keyword evidence="7" id="KW-0325">Glycoprotein</keyword>
<accession>A0A8J2PCD7</accession>
<feature type="transmembrane region" description="Helical" evidence="8">
    <location>
        <begin position="502"/>
        <end position="522"/>
    </location>
</feature>
<keyword evidence="3 8" id="KW-0812">Transmembrane</keyword>
<keyword evidence="5 8" id="KW-0472">Membrane</keyword>
<dbReference type="EMBL" id="CAJVCH010529758">
    <property type="protein sequence ID" value="CAG7823512.1"/>
    <property type="molecule type" value="Genomic_DNA"/>
</dbReference>
<comment type="caution">
    <text evidence="9">The sequence shown here is derived from an EMBL/GenBank/DDBJ whole genome shotgun (WGS) entry which is preliminary data.</text>
</comment>
<dbReference type="PANTHER" id="PTHR42643:SF30">
    <property type="entry name" value="IONOTROPIC RECEPTOR 40A-RELATED"/>
    <property type="match status" value="1"/>
</dbReference>
<keyword evidence="4 8" id="KW-1133">Transmembrane helix</keyword>
<comment type="subcellular location">
    <subcellularLocation>
        <location evidence="1">Cell membrane</location>
        <topology evidence="1">Multi-pass membrane protein</topology>
    </subcellularLocation>
</comment>
<evidence type="ECO:0000313" key="10">
    <source>
        <dbReference type="Proteomes" id="UP000708208"/>
    </source>
</evidence>
<keyword evidence="10" id="KW-1185">Reference proteome</keyword>
<evidence type="ECO:0000256" key="5">
    <source>
        <dbReference type="ARBA" id="ARBA00023136"/>
    </source>
</evidence>
<dbReference type="InterPro" id="IPR052192">
    <property type="entry name" value="Insect_Ionotropic_Sensory_Rcpt"/>
</dbReference>
<name>A0A8J2PCD7_9HEXA</name>